<keyword evidence="1 5" id="KW-0808">Transferase</keyword>
<dbReference type="Gene3D" id="3.40.630.30">
    <property type="match status" value="1"/>
</dbReference>
<feature type="domain" description="N-acetyltransferase" evidence="4">
    <location>
        <begin position="36"/>
        <end position="223"/>
    </location>
</feature>
<evidence type="ECO:0000256" key="1">
    <source>
        <dbReference type="ARBA" id="ARBA00022679"/>
    </source>
</evidence>
<organism evidence="5 6">
    <name type="scientific">Angomonas deanei</name>
    <dbReference type="NCBI Taxonomy" id="59799"/>
    <lineage>
        <taxon>Eukaryota</taxon>
        <taxon>Discoba</taxon>
        <taxon>Euglenozoa</taxon>
        <taxon>Kinetoplastea</taxon>
        <taxon>Metakinetoplastina</taxon>
        <taxon>Trypanosomatida</taxon>
        <taxon>Trypanosomatidae</taxon>
        <taxon>Strigomonadinae</taxon>
        <taxon>Angomonas</taxon>
    </lineage>
</organism>
<dbReference type="PROSITE" id="PS51730">
    <property type="entry name" value="GNAT_ATAT"/>
    <property type="match status" value="1"/>
</dbReference>
<dbReference type="EMBL" id="LR877152">
    <property type="protein sequence ID" value="CAD2217274.1"/>
    <property type="molecule type" value="Genomic_DNA"/>
</dbReference>
<name>A0A7G2CEH9_9TRYP</name>
<keyword evidence="2" id="KW-0012">Acyltransferase</keyword>
<evidence type="ECO:0000256" key="2">
    <source>
        <dbReference type="ARBA" id="ARBA00023315"/>
    </source>
</evidence>
<dbReference type="GO" id="GO:0019799">
    <property type="term" value="F:tubulin N-acetyltransferase activity"/>
    <property type="evidence" value="ECO:0007669"/>
    <property type="project" value="InterPro"/>
</dbReference>
<reference evidence="5 6" key="1">
    <citation type="submission" date="2020-08" db="EMBL/GenBank/DDBJ databases">
        <authorList>
            <person name="Newling K."/>
            <person name="Davey J."/>
            <person name="Forrester S."/>
        </authorList>
    </citation>
    <scope>NUCLEOTIDE SEQUENCE [LARGE SCALE GENOMIC DNA]</scope>
    <source>
        <strain evidence="6">Crithidia deanei Carvalho (ATCC PRA-265)</strain>
    </source>
</reference>
<dbReference type="OrthoDB" id="447510at2759"/>
<feature type="signal peptide" evidence="3">
    <location>
        <begin position="1"/>
        <end position="29"/>
    </location>
</feature>
<protein>
    <submittedName>
        <fullName evidence="5">GNAT acetyltransferase, Mec-17, putative</fullName>
    </submittedName>
</protein>
<gene>
    <name evidence="5" type="ORF">ADEAN_000475200</name>
</gene>
<proteinExistence type="predicted"/>
<evidence type="ECO:0000313" key="6">
    <source>
        <dbReference type="Proteomes" id="UP000515908"/>
    </source>
</evidence>
<keyword evidence="6" id="KW-1185">Reference proteome</keyword>
<feature type="chain" id="PRO_5028972424" evidence="3">
    <location>
        <begin position="30"/>
        <end position="223"/>
    </location>
</feature>
<sequence length="223" mass="25513">MLLLFYFIPFSLFFSYLFLGMNASPEVLANTPLPRYNVKDGITVWTAEDCDELEKRCKANPSDKAAKDFKDFLFSTINILGAKSKRAQGIGAVLTSVSKLHEKFSSSEPVPQKLYILFYQNQGMGILKTGVKKLFISHPKTNTLVEVEPLAVLDFFVDDTYQRKGFGKQLFVKVLEEEGLMAHPERLAIDRPSEKFLQFLAKHYHLTQYTPQVNHFVVVLEFF</sequence>
<accession>A0A7G2CEH9</accession>
<dbReference type="VEuPathDB" id="TriTrypDB:ADEAN_000475200"/>
<keyword evidence="3" id="KW-0732">Signal</keyword>
<dbReference type="Proteomes" id="UP000515908">
    <property type="component" value="Chromosome 08"/>
</dbReference>
<dbReference type="InterPro" id="IPR007965">
    <property type="entry name" value="GNAT_ATAT"/>
</dbReference>
<evidence type="ECO:0000259" key="4">
    <source>
        <dbReference type="PROSITE" id="PS51730"/>
    </source>
</evidence>
<dbReference type="Pfam" id="PF05301">
    <property type="entry name" value="Acetyltransf_16"/>
    <property type="match status" value="1"/>
</dbReference>
<evidence type="ECO:0000256" key="3">
    <source>
        <dbReference type="SAM" id="SignalP"/>
    </source>
</evidence>
<dbReference type="AlphaFoldDB" id="A0A7G2CEH9"/>
<dbReference type="InterPro" id="IPR038746">
    <property type="entry name" value="Atat"/>
</dbReference>
<dbReference type="GO" id="GO:0005874">
    <property type="term" value="C:microtubule"/>
    <property type="evidence" value="ECO:0007669"/>
    <property type="project" value="InterPro"/>
</dbReference>
<dbReference type="PANTHER" id="PTHR12327:SF0">
    <property type="entry name" value="ALPHA-TUBULIN N-ACETYLTRANSFERASE 1"/>
    <property type="match status" value="1"/>
</dbReference>
<evidence type="ECO:0000313" key="5">
    <source>
        <dbReference type="EMBL" id="CAD2217274.1"/>
    </source>
</evidence>
<dbReference type="PANTHER" id="PTHR12327">
    <property type="entry name" value="ALPHA-TUBULIN N-ACETYLTRANSFERASE 1"/>
    <property type="match status" value="1"/>
</dbReference>
<dbReference type="CDD" id="cd04301">
    <property type="entry name" value="NAT_SF"/>
    <property type="match status" value="1"/>
</dbReference>